<proteinExistence type="predicted"/>
<evidence type="ECO:0000313" key="3">
    <source>
        <dbReference type="Proteomes" id="UP000326565"/>
    </source>
</evidence>
<feature type="domain" description="Protein kinase" evidence="1">
    <location>
        <begin position="93"/>
        <end position="193"/>
    </location>
</feature>
<dbReference type="Gene3D" id="1.10.510.10">
    <property type="entry name" value="Transferase(Phosphotransferase) domain 1"/>
    <property type="match status" value="1"/>
</dbReference>
<dbReference type="EMBL" id="ML732330">
    <property type="protein sequence ID" value="KAB8069700.1"/>
    <property type="molecule type" value="Genomic_DNA"/>
</dbReference>
<accession>A0A5N5WR82</accession>
<reference evidence="2 3" key="1">
    <citation type="submission" date="2019-04" db="EMBL/GenBank/DDBJ databases">
        <title>Friends and foes A comparative genomics study of 23 Aspergillus species from section Flavi.</title>
        <authorList>
            <consortium name="DOE Joint Genome Institute"/>
            <person name="Kjaerbolling I."/>
            <person name="Vesth T."/>
            <person name="Frisvad J.C."/>
            <person name="Nybo J.L."/>
            <person name="Theobald S."/>
            <person name="Kildgaard S."/>
            <person name="Isbrandt T."/>
            <person name="Kuo A."/>
            <person name="Sato A."/>
            <person name="Lyhne E.K."/>
            <person name="Kogle M.E."/>
            <person name="Wiebenga A."/>
            <person name="Kun R.S."/>
            <person name="Lubbers R.J."/>
            <person name="Makela M.R."/>
            <person name="Barry K."/>
            <person name="Chovatia M."/>
            <person name="Clum A."/>
            <person name="Daum C."/>
            <person name="Haridas S."/>
            <person name="He G."/>
            <person name="LaButti K."/>
            <person name="Lipzen A."/>
            <person name="Mondo S."/>
            <person name="Riley R."/>
            <person name="Salamov A."/>
            <person name="Simmons B.A."/>
            <person name="Magnuson J.K."/>
            <person name="Henrissat B."/>
            <person name="Mortensen U.H."/>
            <person name="Larsen T.O."/>
            <person name="Devries R.P."/>
            <person name="Grigoriev I.V."/>
            <person name="Machida M."/>
            <person name="Baker S.E."/>
            <person name="Andersen M.R."/>
        </authorList>
    </citation>
    <scope>NUCLEOTIDE SEQUENCE [LARGE SCALE GENOMIC DNA]</scope>
    <source>
        <strain evidence="2 3">CBS 151.66</strain>
    </source>
</reference>
<sequence length="279" mass="31091">MAPPKELGSPIELPVRRSTIIPGTLFLSASSHTDPGRGEFIKYGSPYDQEGRLFFGLNPPWNSIHAIEFKEGCPVGFVTHRKVDTKNLPLDKIRNISHANVLGFKEVFILKDNIYFLQDQWGLTLNEILQLSPVFMLSEVEVAVICKAVLHALVYIHEEMDICYGNLTCSDILINEQGEVQVAGIGSSLLQKPKPLGKTRDIQALCHIARKLLRVEETVDVRGTTGLLAEDFAGAPPTATAKALLQHPFLEVSATQWCLRPLHILCKIARERKYELENA</sequence>
<dbReference type="SUPFAM" id="SSF56112">
    <property type="entry name" value="Protein kinase-like (PK-like)"/>
    <property type="match status" value="1"/>
</dbReference>
<keyword evidence="3" id="KW-1185">Reference proteome</keyword>
<name>A0A5N5WR82_9EURO</name>
<dbReference type="OrthoDB" id="4062651at2759"/>
<evidence type="ECO:0000259" key="1">
    <source>
        <dbReference type="Pfam" id="PF00069"/>
    </source>
</evidence>
<gene>
    <name evidence="2" type="ORF">BDV29DRAFT_161177</name>
</gene>
<dbReference type="GO" id="GO:0004672">
    <property type="term" value="F:protein kinase activity"/>
    <property type="evidence" value="ECO:0007669"/>
    <property type="project" value="InterPro"/>
</dbReference>
<evidence type="ECO:0000313" key="2">
    <source>
        <dbReference type="EMBL" id="KAB8069700.1"/>
    </source>
</evidence>
<dbReference type="Proteomes" id="UP000326565">
    <property type="component" value="Unassembled WGS sequence"/>
</dbReference>
<dbReference type="AlphaFoldDB" id="A0A5N5WR82"/>
<dbReference type="GO" id="GO:0005524">
    <property type="term" value="F:ATP binding"/>
    <property type="evidence" value="ECO:0007669"/>
    <property type="project" value="InterPro"/>
</dbReference>
<dbReference type="Pfam" id="PF00069">
    <property type="entry name" value="Pkinase"/>
    <property type="match status" value="1"/>
</dbReference>
<dbReference type="InterPro" id="IPR000719">
    <property type="entry name" value="Prot_kinase_dom"/>
</dbReference>
<protein>
    <recommendedName>
        <fullName evidence="1">Protein kinase domain-containing protein</fullName>
    </recommendedName>
</protein>
<dbReference type="InterPro" id="IPR011009">
    <property type="entry name" value="Kinase-like_dom_sf"/>
</dbReference>
<organism evidence="2 3">
    <name type="scientific">Aspergillus leporis</name>
    <dbReference type="NCBI Taxonomy" id="41062"/>
    <lineage>
        <taxon>Eukaryota</taxon>
        <taxon>Fungi</taxon>
        <taxon>Dikarya</taxon>
        <taxon>Ascomycota</taxon>
        <taxon>Pezizomycotina</taxon>
        <taxon>Eurotiomycetes</taxon>
        <taxon>Eurotiomycetidae</taxon>
        <taxon>Eurotiales</taxon>
        <taxon>Aspergillaceae</taxon>
        <taxon>Aspergillus</taxon>
        <taxon>Aspergillus subgen. Circumdati</taxon>
    </lineage>
</organism>